<gene>
    <name evidence="1" type="ORF">METZ01_LOCUS432756</name>
</gene>
<dbReference type="AlphaFoldDB" id="A0A382Y983"/>
<reference evidence="1" key="1">
    <citation type="submission" date="2018-05" db="EMBL/GenBank/DDBJ databases">
        <authorList>
            <person name="Lanie J.A."/>
            <person name="Ng W.-L."/>
            <person name="Kazmierczak K.M."/>
            <person name="Andrzejewski T.M."/>
            <person name="Davidsen T.M."/>
            <person name="Wayne K.J."/>
            <person name="Tettelin H."/>
            <person name="Glass J.I."/>
            <person name="Rusch D."/>
            <person name="Podicherti R."/>
            <person name="Tsui H.-C.T."/>
            <person name="Winkler M.E."/>
        </authorList>
    </citation>
    <scope>NUCLEOTIDE SEQUENCE</scope>
</reference>
<dbReference type="EMBL" id="UINC01173997">
    <property type="protein sequence ID" value="SVD79902.1"/>
    <property type="molecule type" value="Genomic_DNA"/>
</dbReference>
<evidence type="ECO:0000313" key="1">
    <source>
        <dbReference type="EMBL" id="SVD79902.1"/>
    </source>
</evidence>
<sequence>MHRYITYPAYAYQIGRYSDLVSNGHKKQAHRVKPVRLLFISDYLDQRFIGHGMVDKFEGDAGVGLLGAGQVDAIDRVTWFADKHQRVLGGFAYRGIEDHAAVRLFDYLEGDVIALDRGMRKQSAARPSGMLMALEL</sequence>
<accession>A0A382Y983</accession>
<proteinExistence type="predicted"/>
<organism evidence="1">
    <name type="scientific">marine metagenome</name>
    <dbReference type="NCBI Taxonomy" id="408172"/>
    <lineage>
        <taxon>unclassified sequences</taxon>
        <taxon>metagenomes</taxon>
        <taxon>ecological metagenomes</taxon>
    </lineage>
</organism>
<name>A0A382Y983_9ZZZZ</name>
<protein>
    <submittedName>
        <fullName evidence="1">Uncharacterized protein</fullName>
    </submittedName>
</protein>